<dbReference type="InterPro" id="IPR050861">
    <property type="entry name" value="Dihydroxyacetone_Kinase"/>
</dbReference>
<dbReference type="Proteomes" id="UP000234778">
    <property type="component" value="Unassembled WGS sequence"/>
</dbReference>
<feature type="domain" description="DhaK" evidence="6">
    <location>
        <begin position="12"/>
        <end position="336"/>
    </location>
</feature>
<dbReference type="InterPro" id="IPR036117">
    <property type="entry name" value="DhaL_dom_sf"/>
</dbReference>
<dbReference type="PANTHER" id="PTHR28629">
    <property type="entry name" value="TRIOKINASE/FMN CYCLASE"/>
    <property type="match status" value="1"/>
</dbReference>
<evidence type="ECO:0000256" key="1">
    <source>
        <dbReference type="ARBA" id="ARBA00022679"/>
    </source>
</evidence>
<dbReference type="SMART" id="SM01120">
    <property type="entry name" value="Dak2"/>
    <property type="match status" value="1"/>
</dbReference>
<sequence>MKEFTATFLVNDPLTFAADSLRGFVAAHADLVQPVHGGVVRAATSPEGEVAVVVGGGSGHYPAFAGWVGPGIAHGAVCGNIFASPSASQVISVTRSADNGAGTLLLFGNYAGDCLQFGQGAKALAEEGIDARIVTISDDVASGKPDKHHERRGIAGDLIVAKVAGAAAARGDNLDQVEALAWRSDDLTRSLGIAFSGPTLPGATEPLFEVADGTYELGLGIHGEPGLSSHQLVGATEVAQRLVSGVLAEEPERGKDGYHGRVAVIVNGLGAAKYEELFVLYGDIAELLEQAGLTIVAPVVDEAVTSLDMAGVSLTVCFLDEELEELWTAPAYTPAFTRGQVDGASLSGARREVKDAAAAQITPGAESSVAQARRVTELLDLVARTCKANAESLGQLGSIARDGDHGQGMVLGATAAASAAHTALEAKVGAATLLTLAGQAWAEGAGGTSGALWGRALETIASRLSDETQTDDGDLVQAVAAGARAVAEFGGAEVGGAEVGDKTMVDATEPFVQAMSEAGTDLASAFRDAAEIATQAAASTADMAARKGRAKTHGDASLGHPDPGAVSFSQIVTAISQELATRS</sequence>
<keyword evidence="3 7" id="KW-0418">Kinase</keyword>
<dbReference type="RefSeq" id="WP_101638134.1">
    <property type="nucleotide sequence ID" value="NZ_JBKUIE010000001.1"/>
</dbReference>
<evidence type="ECO:0000256" key="3">
    <source>
        <dbReference type="ARBA" id="ARBA00022777"/>
    </source>
</evidence>
<proteinExistence type="predicted"/>
<evidence type="ECO:0000256" key="4">
    <source>
        <dbReference type="ARBA" id="ARBA00022840"/>
    </source>
</evidence>
<dbReference type="Gene3D" id="3.40.50.10440">
    <property type="entry name" value="Dihydroxyacetone kinase, domain 1"/>
    <property type="match status" value="1"/>
</dbReference>
<keyword evidence="1" id="KW-0808">Transferase</keyword>
<dbReference type="FunFam" id="3.40.50.10440:FF:000003">
    <property type="entry name" value="Homodimeric dihydroxyacetone kinase"/>
    <property type="match status" value="1"/>
</dbReference>
<dbReference type="GO" id="GO:0005524">
    <property type="term" value="F:ATP binding"/>
    <property type="evidence" value="ECO:0007669"/>
    <property type="project" value="UniProtKB-KW"/>
</dbReference>
<dbReference type="SUPFAM" id="SSF101473">
    <property type="entry name" value="DhaL-like"/>
    <property type="match status" value="1"/>
</dbReference>
<evidence type="ECO:0000313" key="8">
    <source>
        <dbReference type="Proteomes" id="UP000234778"/>
    </source>
</evidence>
<organism evidence="7 8">
    <name type="scientific">Actinomyces urogenitalis</name>
    <dbReference type="NCBI Taxonomy" id="103621"/>
    <lineage>
        <taxon>Bacteria</taxon>
        <taxon>Bacillati</taxon>
        <taxon>Actinomycetota</taxon>
        <taxon>Actinomycetes</taxon>
        <taxon>Actinomycetales</taxon>
        <taxon>Actinomycetaceae</taxon>
        <taxon>Actinomyces</taxon>
    </lineage>
</organism>
<dbReference type="Gene3D" id="1.25.40.340">
    <property type="match status" value="1"/>
</dbReference>
<dbReference type="SUPFAM" id="SSF82549">
    <property type="entry name" value="DAK1/DegV-like"/>
    <property type="match status" value="1"/>
</dbReference>
<dbReference type="AlphaFoldDB" id="A0A2I1KST2"/>
<gene>
    <name evidence="7" type="ORF">CYJ26_06085</name>
</gene>
<keyword evidence="2" id="KW-0547">Nucleotide-binding</keyword>
<dbReference type="InterPro" id="IPR004007">
    <property type="entry name" value="DhaL_dom"/>
</dbReference>
<dbReference type="Pfam" id="PF02733">
    <property type="entry name" value="Dak1"/>
    <property type="match status" value="1"/>
</dbReference>
<dbReference type="GO" id="GO:0019563">
    <property type="term" value="P:glycerol catabolic process"/>
    <property type="evidence" value="ECO:0007669"/>
    <property type="project" value="TreeGrafter"/>
</dbReference>
<dbReference type="PROSITE" id="PS51480">
    <property type="entry name" value="DHAL"/>
    <property type="match status" value="1"/>
</dbReference>
<dbReference type="FunFam" id="1.25.40.340:FF:000002">
    <property type="entry name" value="Dihydroxyacetone kinase, L subunit"/>
    <property type="match status" value="1"/>
</dbReference>
<dbReference type="GO" id="GO:0005829">
    <property type="term" value="C:cytosol"/>
    <property type="evidence" value="ECO:0007669"/>
    <property type="project" value="TreeGrafter"/>
</dbReference>
<accession>A0A2I1KST2</accession>
<dbReference type="NCBIfam" id="NF011049">
    <property type="entry name" value="PRK14479.1"/>
    <property type="match status" value="1"/>
</dbReference>
<dbReference type="Gene3D" id="3.30.1180.20">
    <property type="entry name" value="Dihydroxyacetone kinase, domain 2"/>
    <property type="match status" value="1"/>
</dbReference>
<keyword evidence="4" id="KW-0067">ATP-binding</keyword>
<comment type="caution">
    <text evidence="7">The sequence shown here is derived from an EMBL/GenBank/DDBJ whole genome shotgun (WGS) entry which is preliminary data.</text>
</comment>
<reference evidence="7 8" key="1">
    <citation type="submission" date="2017-12" db="EMBL/GenBank/DDBJ databases">
        <title>Phylogenetic diversity of female urinary microbiome.</title>
        <authorList>
            <person name="Thomas-White K."/>
            <person name="Wolfe A.J."/>
        </authorList>
    </citation>
    <scope>NUCLEOTIDE SEQUENCE [LARGE SCALE GENOMIC DNA]</scope>
    <source>
        <strain evidence="7 8">UMB0319</strain>
    </source>
</reference>
<evidence type="ECO:0000259" key="6">
    <source>
        <dbReference type="PROSITE" id="PS51481"/>
    </source>
</evidence>
<protein>
    <submittedName>
        <fullName evidence="7">D-erythrulose kinase</fullName>
    </submittedName>
</protein>
<dbReference type="PROSITE" id="PS51481">
    <property type="entry name" value="DHAK"/>
    <property type="match status" value="1"/>
</dbReference>
<dbReference type="EMBL" id="PKHA01000005">
    <property type="protein sequence ID" value="PKY98667.1"/>
    <property type="molecule type" value="Genomic_DNA"/>
</dbReference>
<evidence type="ECO:0000256" key="2">
    <source>
        <dbReference type="ARBA" id="ARBA00022741"/>
    </source>
</evidence>
<dbReference type="GO" id="GO:0006796">
    <property type="term" value="P:phosphate-containing compound metabolic process"/>
    <property type="evidence" value="ECO:0007669"/>
    <property type="project" value="UniProtKB-ARBA"/>
</dbReference>
<dbReference type="Pfam" id="PF02734">
    <property type="entry name" value="Dak2"/>
    <property type="match status" value="1"/>
</dbReference>
<evidence type="ECO:0000259" key="5">
    <source>
        <dbReference type="PROSITE" id="PS51480"/>
    </source>
</evidence>
<name>A0A2I1KST2_9ACTO</name>
<dbReference type="GO" id="GO:0004371">
    <property type="term" value="F:glycerone kinase activity"/>
    <property type="evidence" value="ECO:0007669"/>
    <property type="project" value="InterPro"/>
</dbReference>
<dbReference type="PANTHER" id="PTHR28629:SF4">
    <property type="entry name" value="TRIOKINASE_FMN CYCLASE"/>
    <property type="match status" value="1"/>
</dbReference>
<evidence type="ECO:0000313" key="7">
    <source>
        <dbReference type="EMBL" id="PKY98667.1"/>
    </source>
</evidence>
<feature type="domain" description="DhaL" evidence="5">
    <location>
        <begin position="373"/>
        <end position="577"/>
    </location>
</feature>
<dbReference type="InterPro" id="IPR004006">
    <property type="entry name" value="DhaK_dom"/>
</dbReference>